<dbReference type="Pfam" id="PF05048">
    <property type="entry name" value="NosD"/>
    <property type="match status" value="1"/>
</dbReference>
<dbReference type="SUPFAM" id="SSF51126">
    <property type="entry name" value="Pectin lyase-like"/>
    <property type="match status" value="1"/>
</dbReference>
<evidence type="ECO:0000313" key="5">
    <source>
        <dbReference type="EMBL" id="AKB35869.1"/>
    </source>
</evidence>
<accession>A0A0E3PLW0</accession>
<dbReference type="NCBIfam" id="TIGR03804">
    <property type="entry name" value="para_beta_helix"/>
    <property type="match status" value="1"/>
</dbReference>
<dbReference type="PANTHER" id="PTHR22990:SF15">
    <property type="entry name" value="F-BOX ONLY PROTEIN 10"/>
    <property type="match status" value="1"/>
</dbReference>
<dbReference type="KEGG" id="msj:MSSAC_1279"/>
<feature type="domain" description="S-layer family duplication" evidence="4">
    <location>
        <begin position="620"/>
        <end position="864"/>
    </location>
</feature>
<feature type="region of interest" description="Disordered" evidence="2">
    <location>
        <begin position="1463"/>
        <end position="1484"/>
    </location>
</feature>
<dbReference type="Proteomes" id="UP000033123">
    <property type="component" value="Chromosome"/>
</dbReference>
<dbReference type="STRING" id="1434118.MSSAC_1279"/>
<dbReference type="EMBL" id="CP009508">
    <property type="protein sequence ID" value="AKB35869.1"/>
    <property type="molecule type" value="Genomic_DNA"/>
</dbReference>
<dbReference type="Pfam" id="PF07752">
    <property type="entry name" value="S-layer"/>
    <property type="match status" value="5"/>
</dbReference>
<dbReference type="InterPro" id="IPR011050">
    <property type="entry name" value="Pectin_lyase_fold/virulence"/>
</dbReference>
<gene>
    <name evidence="5" type="ORF">MSSAC_1279</name>
</gene>
<sequence>MWKIERIIIHFFALMLAINLTIAGSVAAETIYVDDNGTGDFTTIQAAGNSTSSEKALCSIDFVLPGKLVVNYDTLAGDEQSGVVTGSSEDIPLLADSYGEELQGPDFQENCPKNPFKKEEDPGLKSGDSLELEDGYTLMVSDFSIDGDKAVVKLLKDGEVLEEYILEAGETYYVTSDIFRATSGEKYTLRTGDTWTLNDGYVLALDGVDVYGNKALVSLSKNGVPLDEKIVESGEHYYYNRSAGEEDQIIIDLLLNQAFQGAVDSIAQFIFVAQYSDAGTVDTEPVKIMEVGEEWTLENEYILLLEDVGITSENCLITLKKNNIPVDRRVVIEGENYIYQREEESSKVIKTVLEVPVSTVFYTNSVRCVEFEPNYSTYSDENTVDIDPVVIVDSGSTWDLNDGYELEIKEISRNIEALASILKNDEVLDLDVFGNNYTYQYFRKTSEDGSLQKILDIKVNRIFKGTVNNCVEFSTDYTQNSDLNTVVLDDKIILDKLEQLELDEGYGLTPEAIDWHENKALFLVTKEELYIDEQILPVNSDYYYNRSIEGEDRVILTFTFEKAFLGDLNKLVIIRNLVQNPEGNSIVEDNIRAIHRESAEIRNFPYSGLDLQAILNANGGKLQMDGRNFTDFYYDVENGLVGEELSILHAGSARTIDSEGLVYRTTVRKADYEYGDAGWADVQYDAVGFLGEMFVPLAGSPDKLSMLLLDDDDKYTMRTGEFLDLGNGYTLEAKQVDVDGEKVWLEFAKDGEFVDDEILNTRYPERATWEVDLDGIEGEDDVVVFRVHVNNVMQGEILSIMQVQGLWLIDYAHAFTLGLGNPIDNLEVDTIGSNYLQLTNPLPITLYMDLEEELAGDLKFKVADAQELRFYLCKEYTAPGTYEVAGEIAEGDLPHQWTGLNFAALHYDPDKGIASETLNIGSINSRQVQEGDMRYSTAPVDSEFEYGDWGSYQALWFLADEYLAGYTGMNTGFTGENLSLILEGKLCKVLMNSDDEKLFYTGTSLFLSENYSLNIMEVDMNGGTVWVQLENNGTVVDDAFISLNEDYVYEKSISTIEEIPLIAVHFGNISCEGEIAGVFVEGIFQVSDSCIEVNAGDVFGKMKVISVSSSRISMKNEEAFYLVMDSDISITDNIWFRVADTETLRFYPIVNVEILQSMETYLVVDDDQSADYSSIQDAVDNAAPGATILVKPGTYVENVDVDKTNITIRSESGNPFDTIVQAASSPDHVFHVTADRVKISGFSITGASGSSSGICLEGVEYCFIENNELSNNFFGVWLESSSNSNTLFLNDLLNNSVQIREEGSNFWNSLEPVNYLYNGERKTNYLGNYYSDYSGPDEDGNGIVDTPYEYDSYPLLAPSDNYVPLAFDNGFPVINSVELSPIYLYAGESILVTVNSTDNISVYSVEASGISLTWTGEDIWKGSLVAEEGTHPVNVSAADAWGNVAWDNSSSYTAVAKPEYHSSSGSSGGGGGGGGGGGSPEPASNVEIKELSQQFVTSGNPARFDFPEGVTCVCYVAFDAKRTFGKTFTTIEMLKGKSTLVGELPAGIVYKNVNIWVGNEGVASPENIGNSVVGFRVEKEWLESNGIDENTVLLYRYSDGEWSALVTRVTGDDENFVYFEAETPGYSPFTIAASRVEITEKEDSVDSKTTISALEAKAEDSTHEDGVEKAPGFGAGLALPGILCALCILKKSRKHD</sequence>
<evidence type="ECO:0000256" key="1">
    <source>
        <dbReference type="ARBA" id="ARBA00022737"/>
    </source>
</evidence>
<keyword evidence="1" id="KW-0677">Repeat</keyword>
<feature type="compositionally biased region" description="Gly residues" evidence="2">
    <location>
        <begin position="1466"/>
        <end position="1479"/>
    </location>
</feature>
<feature type="domain" description="S-layer family duplication" evidence="4">
    <location>
        <begin position="895"/>
        <end position="1140"/>
    </location>
</feature>
<dbReference type="InterPro" id="IPR026453">
    <property type="entry name" value="PGF_pre_PGF"/>
</dbReference>
<reference evidence="5 6" key="1">
    <citation type="submission" date="2014-07" db="EMBL/GenBank/DDBJ databases">
        <title>Methanogenic archaea and the global carbon cycle.</title>
        <authorList>
            <person name="Henriksen J.R."/>
            <person name="Luke J."/>
            <person name="Reinhart S."/>
            <person name="Benedict M.N."/>
            <person name="Youngblut N.D."/>
            <person name="Metcalf M.E."/>
            <person name="Whitaker R.J."/>
            <person name="Metcalf W.W."/>
        </authorList>
    </citation>
    <scope>NUCLEOTIDE SEQUENCE [LARGE SCALE GENOMIC DNA]</scope>
    <source>
        <strain evidence="5 6">C2J</strain>
    </source>
</reference>
<feature type="domain" description="Periplasmic copper-binding protein NosD beta helix" evidence="3">
    <location>
        <begin position="1229"/>
        <end position="1335"/>
    </location>
</feature>
<dbReference type="HOGENOM" id="CLU_252060_0_0_2"/>
<dbReference type="InterPro" id="IPR006457">
    <property type="entry name" value="S_layer-rel_Mac"/>
</dbReference>
<feature type="domain" description="S-layer family duplication" evidence="4">
    <location>
        <begin position="120"/>
        <end position="178"/>
    </location>
</feature>
<organism evidence="5 6">
    <name type="scientific">Methanosarcina siciliae C2J</name>
    <dbReference type="NCBI Taxonomy" id="1434118"/>
    <lineage>
        <taxon>Archaea</taxon>
        <taxon>Methanobacteriati</taxon>
        <taxon>Methanobacteriota</taxon>
        <taxon>Stenosarchaea group</taxon>
        <taxon>Methanomicrobia</taxon>
        <taxon>Methanosarcinales</taxon>
        <taxon>Methanosarcinaceae</taxon>
        <taxon>Methanosarcina</taxon>
    </lineage>
</organism>
<proteinExistence type="predicted"/>
<evidence type="ECO:0008006" key="7">
    <source>
        <dbReference type="Google" id="ProtNLM"/>
    </source>
</evidence>
<dbReference type="Gene3D" id="2.60.98.40">
    <property type="match status" value="7"/>
</dbReference>
<dbReference type="InterPro" id="IPR022441">
    <property type="entry name" value="Para_beta_helix_rpt-2"/>
</dbReference>
<protein>
    <recommendedName>
        <fullName evidence="7">Cell surface protein</fullName>
    </recommendedName>
</protein>
<dbReference type="InterPro" id="IPR012334">
    <property type="entry name" value="Pectin_lyas_fold"/>
</dbReference>
<name>A0A0E3PLW0_9EURY</name>
<evidence type="ECO:0000259" key="4">
    <source>
        <dbReference type="Pfam" id="PF07752"/>
    </source>
</evidence>
<evidence type="ECO:0000313" key="6">
    <source>
        <dbReference type="Proteomes" id="UP000033123"/>
    </source>
</evidence>
<evidence type="ECO:0000259" key="3">
    <source>
        <dbReference type="Pfam" id="PF05048"/>
    </source>
</evidence>
<dbReference type="PANTHER" id="PTHR22990">
    <property type="entry name" value="F-BOX ONLY PROTEIN"/>
    <property type="match status" value="1"/>
</dbReference>
<evidence type="ECO:0000256" key="2">
    <source>
        <dbReference type="SAM" id="MobiDB-lite"/>
    </source>
</evidence>
<feature type="domain" description="S-layer family duplication" evidence="4">
    <location>
        <begin position="184"/>
        <end position="278"/>
    </location>
</feature>
<dbReference type="PATRIC" id="fig|1434118.4.peg.1626"/>
<dbReference type="InterPro" id="IPR007742">
    <property type="entry name" value="NosD_dom"/>
</dbReference>
<dbReference type="InterPro" id="IPR051550">
    <property type="entry name" value="SCF-Subunits/Alg-Epimerases"/>
</dbReference>
<dbReference type="Gene3D" id="2.160.20.10">
    <property type="entry name" value="Single-stranded right-handed beta-helix, Pectin lyase-like"/>
    <property type="match status" value="1"/>
</dbReference>
<dbReference type="NCBIfam" id="TIGR04213">
    <property type="entry name" value="PGF_pre_PGF"/>
    <property type="match status" value="1"/>
</dbReference>
<feature type="domain" description="S-layer family duplication" evidence="4">
    <location>
        <begin position="478"/>
        <end position="579"/>
    </location>
</feature>
<dbReference type="Gene3D" id="2.60.40.4190">
    <property type="match status" value="2"/>
</dbReference>
<dbReference type="NCBIfam" id="TIGR01567">
    <property type="entry name" value="S_layer_rel_Mac"/>
    <property type="match status" value="2"/>
</dbReference>